<dbReference type="PANTHER" id="PTHR24421">
    <property type="entry name" value="NITRATE/NITRITE SENSOR PROTEIN NARX-RELATED"/>
    <property type="match status" value="1"/>
</dbReference>
<evidence type="ECO:0000313" key="10">
    <source>
        <dbReference type="EMBL" id="AFM15840.1"/>
    </source>
</evidence>
<dbReference type="EMBL" id="CP003053">
    <property type="protein sequence ID" value="AFM15840.1"/>
    <property type="molecule type" value="Genomic_DNA"/>
</dbReference>
<dbReference type="AlphaFoldDB" id="I4BEY3"/>
<evidence type="ECO:0000256" key="7">
    <source>
        <dbReference type="ARBA" id="ARBA00023012"/>
    </source>
</evidence>
<evidence type="ECO:0000256" key="3">
    <source>
        <dbReference type="ARBA" id="ARBA00022679"/>
    </source>
</evidence>
<dbReference type="CDD" id="cd16917">
    <property type="entry name" value="HATPase_UhpB-NarQ-NarX-like"/>
    <property type="match status" value="1"/>
</dbReference>
<dbReference type="SUPFAM" id="SSF158472">
    <property type="entry name" value="HAMP domain-like"/>
    <property type="match status" value="1"/>
</dbReference>
<dbReference type="Pfam" id="PF02518">
    <property type="entry name" value="HATPase_c"/>
    <property type="match status" value="1"/>
</dbReference>
<dbReference type="GO" id="GO:0000160">
    <property type="term" value="P:phosphorelay signal transduction system"/>
    <property type="evidence" value="ECO:0007669"/>
    <property type="project" value="UniProtKB-KW"/>
</dbReference>
<dbReference type="SMART" id="SM00304">
    <property type="entry name" value="HAMP"/>
    <property type="match status" value="1"/>
</dbReference>
<dbReference type="eggNOG" id="COG5278">
    <property type="taxonomic scope" value="Bacteria"/>
</dbReference>
<dbReference type="Gene3D" id="6.10.340.10">
    <property type="match status" value="1"/>
</dbReference>
<dbReference type="InterPro" id="IPR003594">
    <property type="entry name" value="HATPase_dom"/>
</dbReference>
<dbReference type="GO" id="GO:0016301">
    <property type="term" value="F:kinase activity"/>
    <property type="evidence" value="ECO:0007669"/>
    <property type="project" value="UniProtKB-KW"/>
</dbReference>
<dbReference type="PANTHER" id="PTHR24421:SF61">
    <property type="entry name" value="OXYGEN SENSOR HISTIDINE KINASE NREB"/>
    <property type="match status" value="1"/>
</dbReference>
<comment type="subcellular location">
    <subcellularLocation>
        <location evidence="1">Membrane</location>
    </subcellularLocation>
</comment>
<dbReference type="InterPro" id="IPR007891">
    <property type="entry name" value="CHASE3"/>
</dbReference>
<keyword evidence="6 8" id="KW-1133">Transmembrane helix</keyword>
<keyword evidence="5 10" id="KW-0418">Kinase</keyword>
<keyword evidence="2" id="KW-0597">Phosphoprotein</keyword>
<keyword evidence="3" id="KW-0808">Transferase</keyword>
<evidence type="ECO:0000259" key="9">
    <source>
        <dbReference type="PROSITE" id="PS50885"/>
    </source>
</evidence>
<keyword evidence="11" id="KW-1185">Reference proteome</keyword>
<evidence type="ECO:0000256" key="4">
    <source>
        <dbReference type="ARBA" id="ARBA00022692"/>
    </source>
</evidence>
<dbReference type="Proteomes" id="UP000006057">
    <property type="component" value="Chromosome"/>
</dbReference>
<feature type="domain" description="HAMP" evidence="9">
    <location>
        <begin position="221"/>
        <end position="273"/>
    </location>
</feature>
<feature type="transmembrane region" description="Helical" evidence="8">
    <location>
        <begin position="198"/>
        <end position="219"/>
    </location>
</feature>
<dbReference type="Pfam" id="PF00672">
    <property type="entry name" value="HAMP"/>
    <property type="match status" value="1"/>
</dbReference>
<dbReference type="CDD" id="cd06225">
    <property type="entry name" value="HAMP"/>
    <property type="match status" value="1"/>
</dbReference>
<accession>I4BEY3</accession>
<dbReference type="HOGENOM" id="CLU_549585_0_0_11"/>
<protein>
    <submittedName>
        <fullName evidence="10">Signal transduction histidine kinase</fullName>
    </submittedName>
</protein>
<evidence type="ECO:0000256" key="1">
    <source>
        <dbReference type="ARBA" id="ARBA00004370"/>
    </source>
</evidence>
<dbReference type="InterPro" id="IPR050482">
    <property type="entry name" value="Sensor_HK_TwoCompSys"/>
</dbReference>
<dbReference type="Gene3D" id="3.30.565.10">
    <property type="entry name" value="Histidine kinase-like ATPase, C-terminal domain"/>
    <property type="match status" value="1"/>
</dbReference>
<dbReference type="CDD" id="cd19410">
    <property type="entry name" value="HK9-like_sensor"/>
    <property type="match status" value="1"/>
</dbReference>
<organism evidence="10 11">
    <name type="scientific">Mycolicibacterium chubuense (strain NBB4)</name>
    <name type="common">Mycobacterium chubuense</name>
    <dbReference type="NCBI Taxonomy" id="710421"/>
    <lineage>
        <taxon>Bacteria</taxon>
        <taxon>Bacillati</taxon>
        <taxon>Actinomycetota</taxon>
        <taxon>Actinomycetes</taxon>
        <taxon>Mycobacteriales</taxon>
        <taxon>Mycobacteriaceae</taxon>
        <taxon>Mycolicibacterium</taxon>
    </lineage>
</organism>
<keyword evidence="7" id="KW-0902">Two-component regulatory system</keyword>
<dbReference type="PATRIC" id="fig|710421.3.peg.1037"/>
<dbReference type="Pfam" id="PF05227">
    <property type="entry name" value="CHASE3"/>
    <property type="match status" value="1"/>
</dbReference>
<dbReference type="PROSITE" id="PS50885">
    <property type="entry name" value="HAMP"/>
    <property type="match status" value="1"/>
</dbReference>
<proteinExistence type="predicted"/>
<keyword evidence="8" id="KW-0472">Membrane</keyword>
<keyword evidence="4 8" id="KW-0812">Transmembrane</keyword>
<sequence length="496" mass="52986" precursor="true">MSDCTPMTDSSILTRLSLRQLAWACLGVMTVIFVVVSAVSILGQIKVARAVDELSGHVVPIRADVEALRRAFTDQETGERGFLLTGNPVSLDPYNAGTATADQLLTDLHAKLAGDPEATRLLDGAADAAGAWRSQAADPQIAARGRGPLPADQQEGMALQGKRLFDTLRSRLRELAAYVDGQNDAQLSRIQSVQKTAAIVQAVGAAILLATLVVAVVVVDRLLTRPVNAMVEQVQRVADGDYDHPITATGPRETAEIGDAVEQMRESLRASTDRLVDSELRDEQARIAADLHDRVIQRVFGLGLGLTSASARRNPDLEPFIDETDAIIRDLREVIFNLHHAIAPPGRSTRMRAAIIDVVESSVAALGFTPTLQFEGPVDEAPIRPDLHAAVLAVVRESLSNVARHAQGTAAWVNVVVTASELRVIVRDNGIGVTDADVLGHGRRNIASRAEQFGGEATIGDVNPGAGAVVEWVVPLQPLPTDGGRRREVDLAGSDR</sequence>
<evidence type="ECO:0000256" key="2">
    <source>
        <dbReference type="ARBA" id="ARBA00022553"/>
    </source>
</evidence>
<dbReference type="GO" id="GO:0016020">
    <property type="term" value="C:membrane"/>
    <property type="evidence" value="ECO:0007669"/>
    <property type="project" value="UniProtKB-SubCell"/>
</dbReference>
<evidence type="ECO:0000313" key="11">
    <source>
        <dbReference type="Proteomes" id="UP000006057"/>
    </source>
</evidence>
<dbReference type="InterPro" id="IPR003660">
    <property type="entry name" value="HAMP_dom"/>
</dbReference>
<dbReference type="STRING" id="710421.Mycch_1030"/>
<dbReference type="KEGG" id="mcb:Mycch_1030"/>
<dbReference type="eggNOG" id="COG4585">
    <property type="taxonomic scope" value="Bacteria"/>
</dbReference>
<evidence type="ECO:0000256" key="5">
    <source>
        <dbReference type="ARBA" id="ARBA00022777"/>
    </source>
</evidence>
<name>I4BEY3_MYCCN</name>
<dbReference type="SUPFAM" id="SSF55874">
    <property type="entry name" value="ATPase domain of HSP90 chaperone/DNA topoisomerase II/histidine kinase"/>
    <property type="match status" value="1"/>
</dbReference>
<evidence type="ECO:0000256" key="8">
    <source>
        <dbReference type="SAM" id="Phobius"/>
    </source>
</evidence>
<evidence type="ECO:0000256" key="6">
    <source>
        <dbReference type="ARBA" id="ARBA00022989"/>
    </source>
</evidence>
<reference evidence="10 11" key="1">
    <citation type="submission" date="2012-06" db="EMBL/GenBank/DDBJ databases">
        <title>Complete sequence of chromosome of Mycobacterium chubuense NBB4.</title>
        <authorList>
            <consortium name="US DOE Joint Genome Institute"/>
            <person name="Lucas S."/>
            <person name="Han J."/>
            <person name="Lapidus A."/>
            <person name="Cheng J.-F."/>
            <person name="Goodwin L."/>
            <person name="Pitluck S."/>
            <person name="Peters L."/>
            <person name="Mikhailova N."/>
            <person name="Teshima H."/>
            <person name="Detter J.C."/>
            <person name="Han C."/>
            <person name="Tapia R."/>
            <person name="Land M."/>
            <person name="Hauser L."/>
            <person name="Kyrpides N."/>
            <person name="Ivanova N."/>
            <person name="Pagani I."/>
            <person name="Mattes T."/>
            <person name="Holmes A."/>
            <person name="Rutledge P."/>
            <person name="Paulsen I."/>
            <person name="Coleman N."/>
            <person name="Woyke T."/>
        </authorList>
    </citation>
    <scope>NUCLEOTIDE SEQUENCE [LARGE SCALE GENOMIC DNA]</scope>
    <source>
        <strain evidence="10 11">NBB4</strain>
    </source>
</reference>
<feature type="transmembrane region" description="Helical" evidence="8">
    <location>
        <begin position="20"/>
        <end position="42"/>
    </location>
</feature>
<dbReference type="InterPro" id="IPR036890">
    <property type="entry name" value="HATPase_C_sf"/>
</dbReference>
<gene>
    <name evidence="10" type="ordered locus">Mycch_1030</name>
</gene>